<feature type="non-terminal residue" evidence="2">
    <location>
        <position position="249"/>
    </location>
</feature>
<dbReference type="Pfam" id="PF03989">
    <property type="entry name" value="DNA_gyraseA_C"/>
    <property type="match status" value="3"/>
</dbReference>
<comment type="caution">
    <text evidence="2">The sequence shown here is derived from an EMBL/GenBank/DDBJ whole genome shotgun (WGS) entry which is preliminary data.</text>
</comment>
<dbReference type="Gene3D" id="2.120.10.90">
    <property type="entry name" value="DNA gyrase/topoisomerase IV, subunit A, C-terminal"/>
    <property type="match status" value="1"/>
</dbReference>
<dbReference type="PANTHER" id="PTHR43493">
    <property type="entry name" value="DNA GYRASE/TOPOISOMERASE SUBUNIT A"/>
    <property type="match status" value="1"/>
</dbReference>
<feature type="region of interest" description="Disordered" evidence="1">
    <location>
        <begin position="171"/>
        <end position="249"/>
    </location>
</feature>
<dbReference type="GO" id="GO:0005737">
    <property type="term" value="C:cytoplasm"/>
    <property type="evidence" value="ECO:0007669"/>
    <property type="project" value="TreeGrafter"/>
</dbReference>
<dbReference type="GO" id="GO:0005524">
    <property type="term" value="F:ATP binding"/>
    <property type="evidence" value="ECO:0007669"/>
    <property type="project" value="InterPro"/>
</dbReference>
<evidence type="ECO:0000256" key="1">
    <source>
        <dbReference type="SAM" id="MobiDB-lite"/>
    </source>
</evidence>
<protein>
    <recommendedName>
        <fullName evidence="3">DNA gyrase subunit A</fullName>
    </recommendedName>
</protein>
<accession>X0X380</accession>
<sequence>DALGWVVMTQGDAELVLVTSQGRSIRFLESTVRPQGATAGGMKGISLGEGDRVVAMDVARKGADLLIATANGFAKRTSLAEYGSQGRGGLGLLTLDTKKTPLTGPIAGAQVVLRGEEVLLVSSSGAMLRVHAADVKQIARASWGRLVTKTGRGAAMQLKDGTVTAVVRLVGSRSAKGSRKSRSPASADAGKAPRKRTRARRPPSAKKKARQAKTKTRASTVGDKAAQGEKELPPSRAANRRRRTRRPTV</sequence>
<dbReference type="AlphaFoldDB" id="X0X380"/>
<dbReference type="GO" id="GO:0003677">
    <property type="term" value="F:DNA binding"/>
    <property type="evidence" value="ECO:0007669"/>
    <property type="project" value="InterPro"/>
</dbReference>
<gene>
    <name evidence="2" type="ORF">S01H1_67322</name>
</gene>
<feature type="compositionally biased region" description="Basic residues" evidence="1">
    <location>
        <begin position="238"/>
        <end position="249"/>
    </location>
</feature>
<name>X0X380_9ZZZZ</name>
<dbReference type="GO" id="GO:0003918">
    <property type="term" value="F:DNA topoisomerase type II (double strand cut, ATP-hydrolyzing) activity"/>
    <property type="evidence" value="ECO:0007669"/>
    <property type="project" value="TreeGrafter"/>
</dbReference>
<reference evidence="2" key="1">
    <citation type="journal article" date="2014" name="Front. Microbiol.">
        <title>High frequency of phylogenetically diverse reductive dehalogenase-homologous genes in deep subseafloor sedimentary metagenomes.</title>
        <authorList>
            <person name="Kawai M."/>
            <person name="Futagami T."/>
            <person name="Toyoda A."/>
            <person name="Takaki Y."/>
            <person name="Nishi S."/>
            <person name="Hori S."/>
            <person name="Arai W."/>
            <person name="Tsubouchi T."/>
            <person name="Morono Y."/>
            <person name="Uchiyama I."/>
            <person name="Ito T."/>
            <person name="Fujiyama A."/>
            <person name="Inagaki F."/>
            <person name="Takami H."/>
        </authorList>
    </citation>
    <scope>NUCLEOTIDE SEQUENCE</scope>
    <source>
        <strain evidence="2">Expedition CK06-06</strain>
    </source>
</reference>
<evidence type="ECO:0000313" key="2">
    <source>
        <dbReference type="EMBL" id="GAG37689.1"/>
    </source>
</evidence>
<dbReference type="GO" id="GO:0006265">
    <property type="term" value="P:DNA topological change"/>
    <property type="evidence" value="ECO:0007669"/>
    <property type="project" value="InterPro"/>
</dbReference>
<organism evidence="2">
    <name type="scientific">marine sediment metagenome</name>
    <dbReference type="NCBI Taxonomy" id="412755"/>
    <lineage>
        <taxon>unclassified sequences</taxon>
        <taxon>metagenomes</taxon>
        <taxon>ecological metagenomes</taxon>
    </lineage>
</organism>
<dbReference type="GO" id="GO:0009330">
    <property type="term" value="C:DNA topoisomerase type II (double strand cut, ATP-hydrolyzing) complex"/>
    <property type="evidence" value="ECO:0007669"/>
    <property type="project" value="TreeGrafter"/>
</dbReference>
<evidence type="ECO:0008006" key="3">
    <source>
        <dbReference type="Google" id="ProtNLM"/>
    </source>
</evidence>
<feature type="compositionally biased region" description="Basic residues" evidence="1">
    <location>
        <begin position="192"/>
        <end position="216"/>
    </location>
</feature>
<dbReference type="SUPFAM" id="SSF101904">
    <property type="entry name" value="GyrA/ParC C-terminal domain-like"/>
    <property type="match status" value="1"/>
</dbReference>
<dbReference type="InterPro" id="IPR035516">
    <property type="entry name" value="Gyrase/topoIV_suA_C"/>
</dbReference>
<proteinExistence type="predicted"/>
<feature type="non-terminal residue" evidence="2">
    <location>
        <position position="1"/>
    </location>
</feature>
<dbReference type="InterPro" id="IPR050220">
    <property type="entry name" value="Type_II_DNA_Topoisomerases"/>
</dbReference>
<dbReference type="InterPro" id="IPR006691">
    <property type="entry name" value="GyrA/parC_rep"/>
</dbReference>
<dbReference type="PANTHER" id="PTHR43493:SF5">
    <property type="entry name" value="DNA GYRASE SUBUNIT A, CHLOROPLASTIC_MITOCHONDRIAL"/>
    <property type="match status" value="1"/>
</dbReference>
<dbReference type="EMBL" id="BARS01044579">
    <property type="protein sequence ID" value="GAG37689.1"/>
    <property type="molecule type" value="Genomic_DNA"/>
</dbReference>